<keyword evidence="2" id="KW-1185">Reference proteome</keyword>
<name>A0A4R3JWV6_9PROT</name>
<protein>
    <submittedName>
        <fullName evidence="1">Uncharacterized protein</fullName>
    </submittedName>
</protein>
<organism evidence="1 2">
    <name type="scientific">Sulfuritortus calidifontis</name>
    <dbReference type="NCBI Taxonomy" id="1914471"/>
    <lineage>
        <taxon>Bacteria</taxon>
        <taxon>Pseudomonadati</taxon>
        <taxon>Pseudomonadota</taxon>
        <taxon>Betaproteobacteria</taxon>
        <taxon>Nitrosomonadales</taxon>
        <taxon>Thiobacillaceae</taxon>
        <taxon>Sulfuritortus</taxon>
    </lineage>
</organism>
<comment type="caution">
    <text evidence="1">The sequence shown here is derived from an EMBL/GenBank/DDBJ whole genome shotgun (WGS) entry which is preliminary data.</text>
</comment>
<dbReference type="EMBL" id="SLZY01000010">
    <property type="protein sequence ID" value="TCS71342.1"/>
    <property type="molecule type" value="Genomic_DNA"/>
</dbReference>
<dbReference type="AlphaFoldDB" id="A0A4R3JWV6"/>
<proteinExistence type="predicted"/>
<sequence>MTLEDLEKLADQLDRLPGGSQAAIPDFFANFLEGGLAPITSDWDVENWPCKEGGILVLRLDPAYHTARLFQVRGEDDEIQIAALPIQLMDVARAHGASPIVLALLAIAAGNVDDGRRLKAGLPRIDGAAKDLMLMTVCRLCG</sequence>
<dbReference type="Proteomes" id="UP000295135">
    <property type="component" value="Unassembled WGS sequence"/>
</dbReference>
<evidence type="ECO:0000313" key="2">
    <source>
        <dbReference type="Proteomes" id="UP000295135"/>
    </source>
</evidence>
<gene>
    <name evidence="1" type="ORF">EDC61_11068</name>
</gene>
<reference evidence="1 2" key="1">
    <citation type="submission" date="2019-03" db="EMBL/GenBank/DDBJ databases">
        <title>Genomic Encyclopedia of Type Strains, Phase IV (KMG-IV): sequencing the most valuable type-strain genomes for metagenomic binning, comparative biology and taxonomic classification.</title>
        <authorList>
            <person name="Goeker M."/>
        </authorList>
    </citation>
    <scope>NUCLEOTIDE SEQUENCE [LARGE SCALE GENOMIC DNA]</scope>
    <source>
        <strain evidence="1 2">DSM 103923</strain>
    </source>
</reference>
<accession>A0A4R3JWV6</accession>
<dbReference type="OrthoDB" id="9800587at2"/>
<dbReference type="RefSeq" id="WP_126463270.1">
    <property type="nucleotide sequence ID" value="NZ_AP018721.1"/>
</dbReference>
<evidence type="ECO:0000313" key="1">
    <source>
        <dbReference type="EMBL" id="TCS71342.1"/>
    </source>
</evidence>